<comment type="caution">
    <text evidence="7">The sequence shown here is derived from an EMBL/GenBank/DDBJ whole genome shotgun (WGS) entry which is preliminary data.</text>
</comment>
<organism evidence="7 8">
    <name type="scientific">Patella caerulea</name>
    <name type="common">Rayed Mediterranean limpet</name>
    <dbReference type="NCBI Taxonomy" id="87958"/>
    <lineage>
        <taxon>Eukaryota</taxon>
        <taxon>Metazoa</taxon>
        <taxon>Spiralia</taxon>
        <taxon>Lophotrochozoa</taxon>
        <taxon>Mollusca</taxon>
        <taxon>Gastropoda</taxon>
        <taxon>Patellogastropoda</taxon>
        <taxon>Patelloidea</taxon>
        <taxon>Patellidae</taxon>
        <taxon>Patella</taxon>
    </lineage>
</organism>
<evidence type="ECO:0000313" key="7">
    <source>
        <dbReference type="EMBL" id="KAK6185719.1"/>
    </source>
</evidence>
<name>A0AAN8K700_PATCE</name>
<evidence type="ECO:0000256" key="3">
    <source>
        <dbReference type="ARBA" id="ARBA00022989"/>
    </source>
</evidence>
<keyword evidence="3 5" id="KW-1133">Transmembrane helix</keyword>
<dbReference type="SUPFAM" id="SSF81321">
    <property type="entry name" value="Family A G protein-coupled receptor-like"/>
    <property type="match status" value="1"/>
</dbReference>
<gene>
    <name evidence="7" type="ORF">SNE40_007892</name>
</gene>
<evidence type="ECO:0000256" key="4">
    <source>
        <dbReference type="ARBA" id="ARBA00023136"/>
    </source>
</evidence>
<evidence type="ECO:0000256" key="2">
    <source>
        <dbReference type="ARBA" id="ARBA00022692"/>
    </source>
</evidence>
<keyword evidence="2 5" id="KW-0812">Transmembrane</keyword>
<protein>
    <recommendedName>
        <fullName evidence="6">G-protein coupled receptors family 1 profile domain-containing protein</fullName>
    </recommendedName>
</protein>
<evidence type="ECO:0000313" key="8">
    <source>
        <dbReference type="Proteomes" id="UP001347796"/>
    </source>
</evidence>
<dbReference type="Proteomes" id="UP001347796">
    <property type="component" value="Unassembled WGS sequence"/>
</dbReference>
<sequence length="411" mass="47220">MTQVIVDNASDLARTRYIVQKLLVPFIVTLGVTGNILSIIVLTRRSMKSSTNCYLSALSAFDCLYLIFSFTLSFKHYDFTKDLPNYWHWFPTGRVLTDMAANVSVILTVTFTVERYIGVVHPMKGRQLCTPQRAKHIICGVAVMAVICTLPEFCELEVVEVIENNKTRLTLQYTEFATSYSYQIGFYWFLVTFFTILPLISLCFFNGLLISTVVKANKIRRQMTTASNRHLTERHNRDQHKITKMLIMVVLVFLVCQFPGAILLMYRTYLELAEVEMTKHRRNSILIAGNLTNLLLQINASINFILYSLISTKFRRVFCRTVCYRNIAQFAQSLRKPSRTELSPYSKSKSRDRGDTFYLQRWKNPMVRKANRECIHYSIGTDGLHVNAHAKHIILSPSFCSAIYAPDSDAS</sequence>
<dbReference type="PANTHER" id="PTHR46641:SF22">
    <property type="entry name" value="PROCTOLIN RECEPTOR, ISOFORM A"/>
    <property type="match status" value="1"/>
</dbReference>
<feature type="transmembrane region" description="Helical" evidence="5">
    <location>
        <begin position="186"/>
        <end position="214"/>
    </location>
</feature>
<evidence type="ECO:0000256" key="1">
    <source>
        <dbReference type="ARBA" id="ARBA00004370"/>
    </source>
</evidence>
<feature type="transmembrane region" description="Helical" evidence="5">
    <location>
        <begin position="54"/>
        <end position="74"/>
    </location>
</feature>
<dbReference type="InterPro" id="IPR052954">
    <property type="entry name" value="GPCR-Ligand_Int"/>
</dbReference>
<feature type="transmembrane region" description="Helical" evidence="5">
    <location>
        <begin position="134"/>
        <end position="153"/>
    </location>
</feature>
<accession>A0AAN8K700</accession>
<dbReference type="EMBL" id="JAZGQO010000006">
    <property type="protein sequence ID" value="KAK6185719.1"/>
    <property type="molecule type" value="Genomic_DNA"/>
</dbReference>
<evidence type="ECO:0000256" key="5">
    <source>
        <dbReference type="SAM" id="Phobius"/>
    </source>
</evidence>
<dbReference type="Pfam" id="PF00001">
    <property type="entry name" value="7tm_1"/>
    <property type="match status" value="1"/>
</dbReference>
<dbReference type="PROSITE" id="PS50262">
    <property type="entry name" value="G_PROTEIN_RECEP_F1_2"/>
    <property type="match status" value="1"/>
</dbReference>
<feature type="transmembrane region" description="Helical" evidence="5">
    <location>
        <begin position="94"/>
        <end position="113"/>
    </location>
</feature>
<dbReference type="PRINTS" id="PR00237">
    <property type="entry name" value="GPCRRHODOPSN"/>
</dbReference>
<evidence type="ECO:0000259" key="6">
    <source>
        <dbReference type="PROSITE" id="PS50262"/>
    </source>
</evidence>
<dbReference type="Gene3D" id="1.20.1070.10">
    <property type="entry name" value="Rhodopsin 7-helix transmembrane proteins"/>
    <property type="match status" value="1"/>
</dbReference>
<reference evidence="7 8" key="1">
    <citation type="submission" date="2024-01" db="EMBL/GenBank/DDBJ databases">
        <title>The genome of the rayed Mediterranean limpet Patella caerulea (Linnaeus, 1758).</title>
        <authorList>
            <person name="Anh-Thu Weber A."/>
            <person name="Halstead-Nussloch G."/>
        </authorList>
    </citation>
    <scope>NUCLEOTIDE SEQUENCE [LARGE SCALE GENOMIC DNA]</scope>
    <source>
        <strain evidence="7">AATW-2023a</strain>
        <tissue evidence="7">Whole specimen</tissue>
    </source>
</reference>
<feature type="domain" description="G-protein coupled receptors family 1 profile" evidence="6">
    <location>
        <begin position="34"/>
        <end position="307"/>
    </location>
</feature>
<keyword evidence="8" id="KW-1185">Reference proteome</keyword>
<keyword evidence="4 5" id="KW-0472">Membrane</keyword>
<dbReference type="InterPro" id="IPR017452">
    <property type="entry name" value="GPCR_Rhodpsn_7TM"/>
</dbReference>
<comment type="subcellular location">
    <subcellularLocation>
        <location evidence="1">Membrane</location>
    </subcellularLocation>
</comment>
<feature type="transmembrane region" description="Helical" evidence="5">
    <location>
        <begin position="22"/>
        <end position="42"/>
    </location>
</feature>
<dbReference type="GO" id="GO:0016020">
    <property type="term" value="C:membrane"/>
    <property type="evidence" value="ECO:0007669"/>
    <property type="project" value="UniProtKB-SubCell"/>
</dbReference>
<dbReference type="CDD" id="cd14978">
    <property type="entry name" value="7tmA_FMRFamide_R-like"/>
    <property type="match status" value="1"/>
</dbReference>
<dbReference type="GO" id="GO:0004930">
    <property type="term" value="F:G protein-coupled receptor activity"/>
    <property type="evidence" value="ECO:0007669"/>
    <property type="project" value="InterPro"/>
</dbReference>
<proteinExistence type="predicted"/>
<dbReference type="InterPro" id="IPR000276">
    <property type="entry name" value="GPCR_Rhodpsn"/>
</dbReference>
<feature type="transmembrane region" description="Helical" evidence="5">
    <location>
        <begin position="245"/>
        <end position="266"/>
    </location>
</feature>
<dbReference type="AlphaFoldDB" id="A0AAN8K700"/>
<dbReference type="PANTHER" id="PTHR46641">
    <property type="entry name" value="FMRFAMIDE RECEPTOR-RELATED"/>
    <property type="match status" value="1"/>
</dbReference>
<feature type="transmembrane region" description="Helical" evidence="5">
    <location>
        <begin position="286"/>
        <end position="310"/>
    </location>
</feature>